<dbReference type="GO" id="GO:0016746">
    <property type="term" value="F:acyltransferase activity"/>
    <property type="evidence" value="ECO:0007669"/>
    <property type="project" value="InterPro"/>
</dbReference>
<sequence length="182" mass="19702">MAASWRLGCDPRLLRYLVGFPGRRSVGLVKGALGWSVSRGANWRWFNSTQWLRGEAVSAGDALCEIETDKAVVTLDASDDGILAKIVVEEGSKNIRLGSLIGLIVEEGEDWKHVEIPKDVGPPPPVSKPSEPRPSPEPQISIPVKKEHIPGTLRFRLSPAARNILEKHSLDASQGTATGPRG</sequence>
<evidence type="ECO:0000256" key="4">
    <source>
        <dbReference type="SAM" id="MobiDB-lite"/>
    </source>
</evidence>
<dbReference type="GO" id="GO:0005759">
    <property type="term" value="C:mitochondrial matrix"/>
    <property type="evidence" value="ECO:0007669"/>
    <property type="project" value="UniProtKB-ARBA"/>
</dbReference>
<comment type="caution">
    <text evidence="6">The sequence shown here is derived from an EMBL/GenBank/DDBJ whole genome shotgun (WGS) entry which is preliminary data.</text>
</comment>
<evidence type="ECO:0000313" key="6">
    <source>
        <dbReference type="EMBL" id="PNI78660.1"/>
    </source>
</evidence>
<dbReference type="Gene3D" id="4.10.320.10">
    <property type="entry name" value="E3-binding domain"/>
    <property type="match status" value="1"/>
</dbReference>
<evidence type="ECO:0000256" key="2">
    <source>
        <dbReference type="ARBA" id="ARBA00022823"/>
    </source>
</evidence>
<evidence type="ECO:0000256" key="1">
    <source>
        <dbReference type="ARBA" id="ARBA00007317"/>
    </source>
</evidence>
<keyword evidence="2" id="KW-0450">Lipoyl</keyword>
<dbReference type="InterPro" id="IPR000089">
    <property type="entry name" value="Biotin_lipoyl"/>
</dbReference>
<reference evidence="6 7" key="1">
    <citation type="submission" date="2017-12" db="EMBL/GenBank/DDBJ databases">
        <title>High-resolution comparative analysis of great ape genomes.</title>
        <authorList>
            <person name="Pollen A."/>
            <person name="Hastie A."/>
            <person name="Hormozdiari F."/>
            <person name="Dougherty M."/>
            <person name="Liu R."/>
            <person name="Chaisson M."/>
            <person name="Hoppe E."/>
            <person name="Hill C."/>
            <person name="Pang A."/>
            <person name="Hillier L."/>
            <person name="Baker C."/>
            <person name="Armstrong J."/>
            <person name="Shendure J."/>
            <person name="Paten B."/>
            <person name="Wilson R."/>
            <person name="Chao H."/>
            <person name="Schneider V."/>
            <person name="Ventura M."/>
            <person name="Kronenberg Z."/>
            <person name="Murali S."/>
            <person name="Gordon D."/>
            <person name="Cantsilieris S."/>
            <person name="Munson K."/>
            <person name="Nelson B."/>
            <person name="Raja A."/>
            <person name="Underwood J."/>
            <person name="Diekhans M."/>
            <person name="Fiddes I."/>
            <person name="Haussler D."/>
            <person name="Eichler E."/>
        </authorList>
    </citation>
    <scope>NUCLEOTIDE SEQUENCE [LARGE SCALE GENOMIC DNA]</scope>
    <source>
        <strain evidence="6">Yerkes chimp pedigree #C0471</strain>
    </source>
</reference>
<dbReference type="Gene3D" id="2.40.50.100">
    <property type="match status" value="1"/>
</dbReference>
<feature type="compositionally biased region" description="Pro residues" evidence="4">
    <location>
        <begin position="120"/>
        <end position="137"/>
    </location>
</feature>
<dbReference type="Proteomes" id="UP000236370">
    <property type="component" value="Unassembled WGS sequence"/>
</dbReference>
<dbReference type="InterPro" id="IPR045257">
    <property type="entry name" value="E2/Pdx1"/>
</dbReference>
<dbReference type="GO" id="GO:0045254">
    <property type="term" value="C:pyruvate dehydrogenase complex"/>
    <property type="evidence" value="ECO:0007669"/>
    <property type="project" value="InterPro"/>
</dbReference>
<organism evidence="6 7">
    <name type="scientific">Pan troglodytes</name>
    <name type="common">Chimpanzee</name>
    <dbReference type="NCBI Taxonomy" id="9598"/>
    <lineage>
        <taxon>Eukaryota</taxon>
        <taxon>Metazoa</taxon>
        <taxon>Chordata</taxon>
        <taxon>Craniata</taxon>
        <taxon>Vertebrata</taxon>
        <taxon>Euteleostomi</taxon>
        <taxon>Mammalia</taxon>
        <taxon>Eutheria</taxon>
        <taxon>Euarchontoglires</taxon>
        <taxon>Primates</taxon>
        <taxon>Haplorrhini</taxon>
        <taxon>Catarrhini</taxon>
        <taxon>Hominidae</taxon>
        <taxon>Pan</taxon>
    </lineage>
</organism>
<dbReference type="EMBL" id="NBAG03000219">
    <property type="protein sequence ID" value="PNI78660.1"/>
    <property type="molecule type" value="Genomic_DNA"/>
</dbReference>
<dbReference type="GO" id="GO:0006086">
    <property type="term" value="P:pyruvate decarboxylation to acetyl-CoA"/>
    <property type="evidence" value="ECO:0007669"/>
    <property type="project" value="InterPro"/>
</dbReference>
<evidence type="ECO:0000259" key="5">
    <source>
        <dbReference type="PROSITE" id="PS51826"/>
    </source>
</evidence>
<dbReference type="InterPro" id="IPR003016">
    <property type="entry name" value="2-oxoA_DH_lipoyl-BS"/>
</dbReference>
<evidence type="ECO:0000256" key="3">
    <source>
        <dbReference type="ARBA" id="ARBA00022946"/>
    </source>
</evidence>
<dbReference type="SUPFAM" id="SSF51230">
    <property type="entry name" value="Single hybrid motif"/>
    <property type="match status" value="1"/>
</dbReference>
<name>A0A2J8P3Q0_PANTR</name>
<gene>
    <name evidence="6" type="ORF">CK820_G0005413</name>
</gene>
<dbReference type="PROSITE" id="PS00189">
    <property type="entry name" value="LIPOYL"/>
    <property type="match status" value="1"/>
</dbReference>
<dbReference type="AlphaFoldDB" id="A0A2J8P3Q0"/>
<protein>
    <submittedName>
        <fullName evidence="6">PDHX isoform 8</fullName>
    </submittedName>
</protein>
<comment type="similarity">
    <text evidence="1">Belongs to the 2-oxoacid dehydrogenase family.</text>
</comment>
<dbReference type="InterPro" id="IPR004167">
    <property type="entry name" value="PSBD"/>
</dbReference>
<dbReference type="CDD" id="cd06849">
    <property type="entry name" value="lipoyl_domain"/>
    <property type="match status" value="1"/>
</dbReference>
<evidence type="ECO:0000313" key="7">
    <source>
        <dbReference type="Proteomes" id="UP000236370"/>
    </source>
</evidence>
<dbReference type="PANTHER" id="PTHR23151">
    <property type="entry name" value="DIHYDROLIPOAMIDE ACETYL/SUCCINYL-TRANSFERASE-RELATED"/>
    <property type="match status" value="1"/>
</dbReference>
<dbReference type="Pfam" id="PF00364">
    <property type="entry name" value="Biotin_lipoyl"/>
    <property type="match status" value="1"/>
</dbReference>
<feature type="region of interest" description="Disordered" evidence="4">
    <location>
        <begin position="115"/>
        <end position="149"/>
    </location>
</feature>
<feature type="domain" description="Peripheral subunit-binding (PSBD)" evidence="5">
    <location>
        <begin position="156"/>
        <end position="182"/>
    </location>
</feature>
<dbReference type="InterPro" id="IPR011053">
    <property type="entry name" value="Single_hybrid_motif"/>
</dbReference>
<accession>A0A2J8P3Q0</accession>
<feature type="non-terminal residue" evidence="6">
    <location>
        <position position="182"/>
    </location>
</feature>
<dbReference type="PROSITE" id="PS51826">
    <property type="entry name" value="PSBD"/>
    <property type="match status" value="1"/>
</dbReference>
<dbReference type="InterPro" id="IPR036625">
    <property type="entry name" value="E3-bd_dom_sf"/>
</dbReference>
<proteinExistence type="inferred from homology"/>
<dbReference type="PANTHER" id="PTHR23151:SF90">
    <property type="entry name" value="DIHYDROLIPOYLLYSINE-RESIDUE ACETYLTRANSFERASE COMPONENT OF PYRUVATE DEHYDROGENASE COMPLEX, MITOCHONDRIAL-RELATED"/>
    <property type="match status" value="1"/>
</dbReference>
<keyword evidence="3" id="KW-0809">Transit peptide</keyword>